<comment type="subcellular location">
    <subcellularLocation>
        <location evidence="1">Cell membrane</location>
        <topology evidence="1">Multi-pass membrane protein</topology>
    </subcellularLocation>
</comment>
<evidence type="ECO:0000313" key="8">
    <source>
        <dbReference type="EMBL" id="RJL24728.1"/>
    </source>
</evidence>
<feature type="transmembrane region" description="Helical" evidence="7">
    <location>
        <begin position="268"/>
        <end position="286"/>
    </location>
</feature>
<feature type="transmembrane region" description="Helical" evidence="7">
    <location>
        <begin position="322"/>
        <end position="339"/>
    </location>
</feature>
<keyword evidence="2" id="KW-1003">Cell membrane</keyword>
<dbReference type="InterPro" id="IPR043428">
    <property type="entry name" value="LivM-like"/>
</dbReference>
<comment type="caution">
    <text evidence="8">The sequence shown here is derived from an EMBL/GenBank/DDBJ whole genome shotgun (WGS) entry which is preliminary data.</text>
</comment>
<dbReference type="Pfam" id="PF02653">
    <property type="entry name" value="BPD_transp_2"/>
    <property type="match status" value="1"/>
</dbReference>
<dbReference type="CDD" id="cd06581">
    <property type="entry name" value="TM_PBP1_LivM_like"/>
    <property type="match status" value="1"/>
</dbReference>
<name>A0A3A4ATJ0_9ACTN</name>
<evidence type="ECO:0000256" key="1">
    <source>
        <dbReference type="ARBA" id="ARBA00004651"/>
    </source>
</evidence>
<evidence type="ECO:0000256" key="7">
    <source>
        <dbReference type="SAM" id="Phobius"/>
    </source>
</evidence>
<feature type="transmembrane region" description="Helical" evidence="7">
    <location>
        <begin position="88"/>
        <end position="107"/>
    </location>
</feature>
<keyword evidence="5 7" id="KW-0472">Membrane</keyword>
<organism evidence="8 9">
    <name type="scientific">Bailinhaonella thermotolerans</name>
    <dbReference type="NCBI Taxonomy" id="1070861"/>
    <lineage>
        <taxon>Bacteria</taxon>
        <taxon>Bacillati</taxon>
        <taxon>Actinomycetota</taxon>
        <taxon>Actinomycetes</taxon>
        <taxon>Streptosporangiales</taxon>
        <taxon>Streptosporangiaceae</taxon>
        <taxon>Bailinhaonella</taxon>
    </lineage>
</organism>
<feature type="transmembrane region" description="Helical" evidence="7">
    <location>
        <begin position="144"/>
        <end position="163"/>
    </location>
</feature>
<evidence type="ECO:0000256" key="6">
    <source>
        <dbReference type="SAM" id="MobiDB-lite"/>
    </source>
</evidence>
<dbReference type="InterPro" id="IPR001851">
    <property type="entry name" value="ABC_transp_permease"/>
</dbReference>
<protein>
    <submittedName>
        <fullName evidence="8">Branched-chain amino acid ABC transporter permease</fullName>
    </submittedName>
</protein>
<evidence type="ECO:0000256" key="2">
    <source>
        <dbReference type="ARBA" id="ARBA00022475"/>
    </source>
</evidence>
<evidence type="ECO:0000256" key="3">
    <source>
        <dbReference type="ARBA" id="ARBA00022692"/>
    </source>
</evidence>
<dbReference type="GO" id="GO:0015658">
    <property type="term" value="F:branched-chain amino acid transmembrane transporter activity"/>
    <property type="evidence" value="ECO:0007669"/>
    <property type="project" value="InterPro"/>
</dbReference>
<feature type="transmembrane region" description="Helical" evidence="7">
    <location>
        <begin position="61"/>
        <end position="81"/>
    </location>
</feature>
<keyword evidence="4 7" id="KW-1133">Transmembrane helix</keyword>
<dbReference type="AlphaFoldDB" id="A0A3A4ATJ0"/>
<sequence>MRSETKSKSGAGLGGLTDGLHGWWRRATTWQRWAVYVALIAVAAVLPHPAIGSIMSPSGDWVGVLGQPIGIYVLLAVGLNVVVGQAGLLDLGYVAFFAIGAYTWAYMGTQLGWTFWPTVPIAIVLTALAGVILGAPTLRLRGDYLAIVTLGFGEIVRIVAVNAKPLGAAVGLSGVPAPVLPGLDFTNNAPAFYYLILGLIVLVIIFSWRLEHSRVGRAWAAIREDEDAAELMGVPTFKFKLLAFFIGAMIGGLAGSVYAGQLNYANPGMFPFILSATILVCVVFGGSGNLPGVILGAFVIAWLPEFLRAFEVTIFDYRLEEFRMLFFGLILVIMMIFRPEGLLPSRRRRAELAEGTGGMGSMGAEVAGPGADTTQEAVSK</sequence>
<dbReference type="PANTHER" id="PTHR30482:SF10">
    <property type="entry name" value="HIGH-AFFINITY BRANCHED-CHAIN AMINO ACID TRANSPORT PROTEIN BRAE"/>
    <property type="match status" value="1"/>
</dbReference>
<accession>A0A3A4ATJ0</accession>
<dbReference type="Proteomes" id="UP000265768">
    <property type="component" value="Unassembled WGS sequence"/>
</dbReference>
<feature type="transmembrane region" description="Helical" evidence="7">
    <location>
        <begin position="33"/>
        <end position="55"/>
    </location>
</feature>
<evidence type="ECO:0000256" key="5">
    <source>
        <dbReference type="ARBA" id="ARBA00023136"/>
    </source>
</evidence>
<dbReference type="OrthoDB" id="9814461at2"/>
<dbReference type="PANTHER" id="PTHR30482">
    <property type="entry name" value="HIGH-AFFINITY BRANCHED-CHAIN AMINO ACID TRANSPORT SYSTEM PERMEASE"/>
    <property type="match status" value="1"/>
</dbReference>
<keyword evidence="9" id="KW-1185">Reference proteome</keyword>
<proteinExistence type="predicted"/>
<keyword evidence="3 7" id="KW-0812">Transmembrane</keyword>
<feature type="transmembrane region" description="Helical" evidence="7">
    <location>
        <begin position="241"/>
        <end position="262"/>
    </location>
</feature>
<gene>
    <name evidence="8" type="ORF">D5H75_28445</name>
</gene>
<feature type="transmembrane region" description="Helical" evidence="7">
    <location>
        <begin position="113"/>
        <end position="132"/>
    </location>
</feature>
<feature type="transmembrane region" description="Helical" evidence="7">
    <location>
        <begin position="191"/>
        <end position="210"/>
    </location>
</feature>
<dbReference type="EMBL" id="QZEY01000014">
    <property type="protein sequence ID" value="RJL24728.1"/>
    <property type="molecule type" value="Genomic_DNA"/>
</dbReference>
<dbReference type="GO" id="GO:0005886">
    <property type="term" value="C:plasma membrane"/>
    <property type="evidence" value="ECO:0007669"/>
    <property type="project" value="UniProtKB-SubCell"/>
</dbReference>
<dbReference type="RefSeq" id="WP_119929645.1">
    <property type="nucleotide sequence ID" value="NZ_QZEY01000014.1"/>
</dbReference>
<evidence type="ECO:0000313" key="9">
    <source>
        <dbReference type="Proteomes" id="UP000265768"/>
    </source>
</evidence>
<reference evidence="8 9" key="1">
    <citation type="submission" date="2018-09" db="EMBL/GenBank/DDBJ databases">
        <title>YIM 75507 draft genome.</title>
        <authorList>
            <person name="Tang S."/>
            <person name="Feng Y."/>
        </authorList>
    </citation>
    <scope>NUCLEOTIDE SEQUENCE [LARGE SCALE GENOMIC DNA]</scope>
    <source>
        <strain evidence="8 9">YIM 75507</strain>
    </source>
</reference>
<evidence type="ECO:0000256" key="4">
    <source>
        <dbReference type="ARBA" id="ARBA00022989"/>
    </source>
</evidence>
<feature type="region of interest" description="Disordered" evidence="6">
    <location>
        <begin position="354"/>
        <end position="380"/>
    </location>
</feature>